<accession>A0A1M5BUW4</accession>
<reference evidence="2" key="1">
    <citation type="submission" date="2016-11" db="EMBL/GenBank/DDBJ databases">
        <authorList>
            <person name="Varghese N."/>
            <person name="Submissions S."/>
        </authorList>
    </citation>
    <scope>NUCLEOTIDE SEQUENCE [LARGE SCALE GENOMIC DNA]</scope>
    <source>
        <strain evidence="2">DSM 17539</strain>
    </source>
</reference>
<dbReference type="Gene3D" id="3.30.420.250">
    <property type="match status" value="1"/>
</dbReference>
<sequence length="285" mass="33216">MEIGHLYMTNETTNSVLENSKSEYHKLSIQVSLNGLSFCVVDTLSNTILASERMVFENELTPYAVQKEIKQLFEKNRIRDVKFSEVVAIHRNNLFSLVPRALFNENELANYLKFNAKILANDHLEYDEIKSLDMVNVYVPFMNINNYIYDLFGEFEFMHHGTIMIQTLTNHHGNQNEPICYVHLIEGHMDIAVISNKKLILYNNFSFATKEDFIYYLLFTLEQLKLDTETTKLKLFGSIEEGDELYTMCHQYIRDISIFIPSNTSFHHFGGSDKETIDFTLLNTL</sequence>
<organism evidence="1 2">
    <name type="scientific">Arenibacter palladensis</name>
    <dbReference type="NCBI Taxonomy" id="237373"/>
    <lineage>
        <taxon>Bacteria</taxon>
        <taxon>Pseudomonadati</taxon>
        <taxon>Bacteroidota</taxon>
        <taxon>Flavobacteriia</taxon>
        <taxon>Flavobacteriales</taxon>
        <taxon>Flavobacteriaceae</taxon>
        <taxon>Arenibacter</taxon>
    </lineage>
</organism>
<dbReference type="CDD" id="cd24013">
    <property type="entry name" value="ASKHA_ATPase_BT3980-like"/>
    <property type="match status" value="1"/>
</dbReference>
<keyword evidence="2" id="KW-1185">Reference proteome</keyword>
<dbReference type="AlphaFoldDB" id="A0A1M5BUW4"/>
<gene>
    <name evidence="1" type="ORF">SAMN03080594_104236</name>
</gene>
<evidence type="ECO:0000313" key="2">
    <source>
        <dbReference type="Proteomes" id="UP000184406"/>
    </source>
</evidence>
<dbReference type="Proteomes" id="UP000184406">
    <property type="component" value="Unassembled WGS sequence"/>
</dbReference>
<name>A0A1M5BUW4_9FLAO</name>
<evidence type="ECO:0008006" key="3">
    <source>
        <dbReference type="Google" id="ProtNLM"/>
    </source>
</evidence>
<dbReference type="InterPro" id="IPR024213">
    <property type="entry name" value="DUF3822"/>
</dbReference>
<dbReference type="Pfam" id="PF12864">
    <property type="entry name" value="DUF3822"/>
    <property type="match status" value="1"/>
</dbReference>
<protein>
    <recommendedName>
        <fullName evidence="3">DUF3822 domain-containing protein</fullName>
    </recommendedName>
</protein>
<proteinExistence type="predicted"/>
<evidence type="ECO:0000313" key="1">
    <source>
        <dbReference type="EMBL" id="SHF46206.1"/>
    </source>
</evidence>
<dbReference type="Gene3D" id="3.30.420.260">
    <property type="match status" value="1"/>
</dbReference>
<dbReference type="EMBL" id="FQUX01000004">
    <property type="protein sequence ID" value="SHF46206.1"/>
    <property type="molecule type" value="Genomic_DNA"/>
</dbReference>